<dbReference type="EMBL" id="JACIFX010000001">
    <property type="protein sequence ID" value="MBB4227055.1"/>
    <property type="molecule type" value="Genomic_DNA"/>
</dbReference>
<sequence>MTKAPVKKDLALVMPLVTADKVDSPEAKAVIARVFPPAK</sequence>
<organism evidence="1 2">
    <name type="scientific">Rhizobium mongolense</name>
    <dbReference type="NCBI Taxonomy" id="57676"/>
    <lineage>
        <taxon>Bacteria</taxon>
        <taxon>Pseudomonadati</taxon>
        <taxon>Pseudomonadota</taxon>
        <taxon>Alphaproteobacteria</taxon>
        <taxon>Hyphomicrobiales</taxon>
        <taxon>Rhizobiaceae</taxon>
        <taxon>Rhizobium/Agrobacterium group</taxon>
        <taxon>Rhizobium</taxon>
    </lineage>
</organism>
<reference evidence="1 2" key="1">
    <citation type="submission" date="2020-08" db="EMBL/GenBank/DDBJ databases">
        <title>Genomic Encyclopedia of Type Strains, Phase IV (KMG-V): Genome sequencing to study the core and pangenomes of soil and plant-associated prokaryotes.</title>
        <authorList>
            <person name="Whitman W."/>
        </authorList>
    </citation>
    <scope>NUCLEOTIDE SEQUENCE [LARGE SCALE GENOMIC DNA]</scope>
    <source>
        <strain evidence="1 2">SEMIA 4087</strain>
    </source>
</reference>
<proteinExistence type="predicted"/>
<dbReference type="Proteomes" id="UP000551353">
    <property type="component" value="Unassembled WGS sequence"/>
</dbReference>
<gene>
    <name evidence="1" type="ORF">GGD56_000875</name>
</gene>
<evidence type="ECO:0000313" key="2">
    <source>
        <dbReference type="Proteomes" id="UP000551353"/>
    </source>
</evidence>
<accession>A0ABR6IGQ9</accession>
<keyword evidence="2" id="KW-1185">Reference proteome</keyword>
<protein>
    <submittedName>
        <fullName evidence="1">Ribose transport system substrate-binding protein</fullName>
    </submittedName>
</protein>
<name>A0ABR6IGQ9_9HYPH</name>
<comment type="caution">
    <text evidence="1">The sequence shown here is derived from an EMBL/GenBank/DDBJ whole genome shotgun (WGS) entry which is preliminary data.</text>
</comment>
<evidence type="ECO:0000313" key="1">
    <source>
        <dbReference type="EMBL" id="MBB4227055.1"/>
    </source>
</evidence>